<gene>
    <name evidence="1" type="ORF">BU204_04105</name>
</gene>
<comment type="caution">
    <text evidence="1">The sequence shown here is derived from an EMBL/GenBank/DDBJ whole genome shotgun (WGS) entry which is preliminary data.</text>
</comment>
<organism evidence="1 2">
    <name type="scientific">Actinophytocola xanthii</name>
    <dbReference type="NCBI Taxonomy" id="1912961"/>
    <lineage>
        <taxon>Bacteria</taxon>
        <taxon>Bacillati</taxon>
        <taxon>Actinomycetota</taxon>
        <taxon>Actinomycetes</taxon>
        <taxon>Pseudonocardiales</taxon>
        <taxon>Pseudonocardiaceae</taxon>
    </lineage>
</organism>
<reference evidence="1 2" key="1">
    <citation type="submission" date="2016-12" db="EMBL/GenBank/DDBJ databases">
        <title>The draft genome sequence of Actinophytocola sp. 11-183.</title>
        <authorList>
            <person name="Wang W."/>
            <person name="Yuan L."/>
        </authorList>
    </citation>
    <scope>NUCLEOTIDE SEQUENCE [LARGE SCALE GENOMIC DNA]</scope>
    <source>
        <strain evidence="1 2">11-183</strain>
    </source>
</reference>
<name>A0A1Q8CXF6_9PSEU</name>
<dbReference type="OrthoDB" id="4565215at2"/>
<evidence type="ECO:0000313" key="2">
    <source>
        <dbReference type="Proteomes" id="UP000185596"/>
    </source>
</evidence>
<dbReference type="Proteomes" id="UP000185596">
    <property type="component" value="Unassembled WGS sequence"/>
</dbReference>
<keyword evidence="2" id="KW-1185">Reference proteome</keyword>
<dbReference type="RefSeq" id="WP_075124162.1">
    <property type="nucleotide sequence ID" value="NZ_MSIE01000004.1"/>
</dbReference>
<evidence type="ECO:0008006" key="3">
    <source>
        <dbReference type="Google" id="ProtNLM"/>
    </source>
</evidence>
<evidence type="ECO:0000313" key="1">
    <source>
        <dbReference type="EMBL" id="OLF19039.1"/>
    </source>
</evidence>
<proteinExistence type="predicted"/>
<accession>A0A1Q8CXF6</accession>
<dbReference type="STRING" id="1912961.BU204_04105"/>
<protein>
    <recommendedName>
        <fullName evidence="3">DUF397 domain-containing protein</fullName>
    </recommendedName>
</protein>
<dbReference type="AlphaFoldDB" id="A0A1Q8CXF6"/>
<sequence length="72" mass="7750">MESINPVIGSWVAVTAGCPMSYRIDSRGDACIAMGNGPYDFEFALDAGALRQLIEVSSAALAEIESRRVSRR</sequence>
<dbReference type="EMBL" id="MSIE01000004">
    <property type="protein sequence ID" value="OLF19039.1"/>
    <property type="molecule type" value="Genomic_DNA"/>
</dbReference>